<keyword evidence="1" id="KW-1133">Transmembrane helix</keyword>
<dbReference type="AlphaFoldDB" id="A0A7G7VMN7"/>
<proteinExistence type="predicted"/>
<organism evidence="2 3">
    <name type="scientific">Selenomonas timonae</name>
    <dbReference type="NCBI Taxonomy" id="2754044"/>
    <lineage>
        <taxon>Bacteria</taxon>
        <taxon>Bacillati</taxon>
        <taxon>Bacillota</taxon>
        <taxon>Negativicutes</taxon>
        <taxon>Selenomonadales</taxon>
        <taxon>Selenomonadaceae</taxon>
        <taxon>Selenomonas</taxon>
    </lineage>
</organism>
<reference evidence="2 3" key="1">
    <citation type="submission" date="2020-07" db="EMBL/GenBank/DDBJ databases">
        <title>Complete genome and description of Selenomonas timonensis sp. nov., a new bacterium isolated from a gingivitis subject.</title>
        <authorList>
            <person name="Antezack A."/>
        </authorList>
    </citation>
    <scope>NUCLEOTIDE SEQUENCE [LARGE SCALE GENOMIC DNA]</scope>
    <source>
        <strain evidence="2 3">Marseille-Q3039</strain>
    </source>
</reference>
<dbReference type="RefSeq" id="WP_009441159.1">
    <property type="nucleotide sequence ID" value="NZ_CP060204.1"/>
</dbReference>
<feature type="transmembrane region" description="Helical" evidence="1">
    <location>
        <begin position="37"/>
        <end position="54"/>
    </location>
</feature>
<protein>
    <submittedName>
        <fullName evidence="2">Uncharacterized protein</fullName>
    </submittedName>
</protein>
<dbReference type="EMBL" id="CP060204">
    <property type="protein sequence ID" value="QNH55380.1"/>
    <property type="molecule type" value="Genomic_DNA"/>
</dbReference>
<keyword evidence="1" id="KW-0472">Membrane</keyword>
<dbReference type="Proteomes" id="UP000515480">
    <property type="component" value="Chromosome"/>
</dbReference>
<evidence type="ECO:0000313" key="3">
    <source>
        <dbReference type="Proteomes" id="UP000515480"/>
    </source>
</evidence>
<evidence type="ECO:0000256" key="1">
    <source>
        <dbReference type="SAM" id="Phobius"/>
    </source>
</evidence>
<accession>A0A7G7VMN7</accession>
<name>A0A7G7VMN7_9FIRM</name>
<dbReference type="KEGG" id="stim:H1B31_05535"/>
<keyword evidence="1" id="KW-0812">Transmembrane</keyword>
<evidence type="ECO:0000313" key="2">
    <source>
        <dbReference type="EMBL" id="QNH55380.1"/>
    </source>
</evidence>
<gene>
    <name evidence="2" type="ORF">H1B31_05535</name>
</gene>
<keyword evidence="3" id="KW-1185">Reference proteome</keyword>
<sequence>MFKLGMALVFAVIAALVVFITGMIGDARVTTALLRSLIAFLCAGVFTYLVTFILEAKAWAAFDKEPAARMQDMKTQHYDADDIDFDAVEKGEQAAEEFAAPTNFQPLEEKSFVHMRTPQTEGDEAVAAPA</sequence>
<feature type="transmembrane region" description="Helical" evidence="1">
    <location>
        <begin position="7"/>
        <end position="25"/>
    </location>
</feature>